<evidence type="ECO:0000313" key="3">
    <source>
        <dbReference type="Proteomes" id="UP000018168"/>
    </source>
</evidence>
<sequence length="211" mass="24031">MTREMQKAIKERKAEAALLVQYANPKSKSKPTIEQVLEVLKRHIPYCGPIRPVIEKFTVSEFNRNPIQRSAHFLVELDNGKQWDISVYESLKGRTPEEKEADKTATFPSGLFNIFHDEIQAPETELKQKEEEAGTMKRYKLTPTDGRKSFYGKAIVEIADDGTETLYSYDTPIIKRTNAGELVKLWDGWSATTGRHIAAFCGLNKAEYMSL</sequence>
<comment type="caution">
    <text evidence="2">The sequence shown here is derived from an EMBL/GenBank/DDBJ whole genome shotgun (WGS) entry which is preliminary data.</text>
</comment>
<proteinExistence type="predicted"/>
<dbReference type="Proteomes" id="UP000018168">
    <property type="component" value="Unassembled WGS sequence"/>
</dbReference>
<organism evidence="2 3">
    <name type="scientific">[Clostridium] leptum CAG:27</name>
    <dbReference type="NCBI Taxonomy" id="1263068"/>
    <lineage>
        <taxon>Bacteria</taxon>
        <taxon>Bacillati</taxon>
        <taxon>Bacillota</taxon>
        <taxon>Clostridia</taxon>
        <taxon>Eubacteriales</taxon>
        <taxon>Oscillospiraceae</taxon>
        <taxon>Oscillospiraceae incertae sedis</taxon>
    </lineage>
</organism>
<evidence type="ECO:0000259" key="1">
    <source>
        <dbReference type="Pfam" id="PF26096"/>
    </source>
</evidence>
<protein>
    <recommendedName>
        <fullName evidence="1">DUF8033 domain-containing protein</fullName>
    </recommendedName>
</protein>
<dbReference type="EMBL" id="CBEP010000091">
    <property type="protein sequence ID" value="CDC05058.1"/>
    <property type="molecule type" value="Genomic_DNA"/>
</dbReference>
<name>R6MZ87_9FIRM</name>
<gene>
    <name evidence="2" type="ORF">BN578_00590</name>
</gene>
<reference evidence="2" key="1">
    <citation type="submission" date="2012-11" db="EMBL/GenBank/DDBJ databases">
        <title>Dependencies among metagenomic species, viruses, plasmids and units of genetic variation.</title>
        <authorList>
            <person name="Nielsen H.B."/>
            <person name="Almeida M."/>
            <person name="Juncker A.S."/>
            <person name="Rasmussen S."/>
            <person name="Li J."/>
            <person name="Sunagawa S."/>
            <person name="Plichta D."/>
            <person name="Gautier L."/>
            <person name="Le Chatelier E."/>
            <person name="Peletier E."/>
            <person name="Bonde I."/>
            <person name="Nielsen T."/>
            <person name="Manichanh C."/>
            <person name="Arumugam M."/>
            <person name="Batto J."/>
            <person name="Santos M.B.Q.D."/>
            <person name="Blom N."/>
            <person name="Borruel N."/>
            <person name="Burgdorf K.S."/>
            <person name="Boumezbeur F."/>
            <person name="Casellas F."/>
            <person name="Dore J."/>
            <person name="Guarner F."/>
            <person name="Hansen T."/>
            <person name="Hildebrand F."/>
            <person name="Kaas R.S."/>
            <person name="Kennedy S."/>
            <person name="Kristiansen K."/>
            <person name="Kultima J.R."/>
            <person name="Leonard P."/>
            <person name="Levenez F."/>
            <person name="Lund O."/>
            <person name="Moumen B."/>
            <person name="Le Paslier D."/>
            <person name="Pons N."/>
            <person name="Pedersen O."/>
            <person name="Prifti E."/>
            <person name="Qin J."/>
            <person name="Raes J."/>
            <person name="Tap J."/>
            <person name="Tims S."/>
            <person name="Ussery D.W."/>
            <person name="Yamada T."/>
            <person name="MetaHit consortium"/>
            <person name="Renault P."/>
            <person name="Sicheritz-Ponten T."/>
            <person name="Bork P."/>
            <person name="Wang J."/>
            <person name="Brunak S."/>
            <person name="Ehrlich S.D."/>
        </authorList>
    </citation>
    <scope>NUCLEOTIDE SEQUENCE [LARGE SCALE GENOMIC DNA]</scope>
</reference>
<dbReference type="InterPro" id="IPR058346">
    <property type="entry name" value="DUF8033"/>
</dbReference>
<evidence type="ECO:0000313" key="2">
    <source>
        <dbReference type="EMBL" id="CDC05058.1"/>
    </source>
</evidence>
<feature type="domain" description="DUF8033" evidence="1">
    <location>
        <begin position="140"/>
        <end position="207"/>
    </location>
</feature>
<dbReference type="AlphaFoldDB" id="R6MZ87"/>
<dbReference type="Pfam" id="PF26096">
    <property type="entry name" value="DUF8033"/>
    <property type="match status" value="1"/>
</dbReference>
<accession>R6MZ87</accession>